<comment type="caution">
    <text evidence="3">The sequence shown here is derived from an EMBL/GenBank/DDBJ whole genome shotgun (WGS) entry which is preliminary data.</text>
</comment>
<reference evidence="4" key="1">
    <citation type="journal article" date="2019" name="Int. J. Syst. Evol. Microbiol.">
        <title>The Global Catalogue of Microorganisms (GCM) 10K type strain sequencing project: providing services to taxonomists for standard genome sequencing and annotation.</title>
        <authorList>
            <consortium name="The Broad Institute Genomics Platform"/>
            <consortium name="The Broad Institute Genome Sequencing Center for Infectious Disease"/>
            <person name="Wu L."/>
            <person name="Ma J."/>
        </authorList>
    </citation>
    <scope>NUCLEOTIDE SEQUENCE [LARGE SCALE GENOMIC DNA]</scope>
    <source>
        <strain evidence="4">JCM 17906</strain>
    </source>
</reference>
<dbReference type="Gene3D" id="3.40.710.10">
    <property type="entry name" value="DD-peptidase/beta-lactamase superfamily"/>
    <property type="match status" value="1"/>
</dbReference>
<dbReference type="SUPFAM" id="SSF56601">
    <property type="entry name" value="beta-lactamase/transpeptidase-like"/>
    <property type="match status" value="1"/>
</dbReference>
<dbReference type="GO" id="GO:0016787">
    <property type="term" value="F:hydrolase activity"/>
    <property type="evidence" value="ECO:0007669"/>
    <property type="project" value="UniProtKB-KW"/>
</dbReference>
<dbReference type="PANTHER" id="PTHR43283">
    <property type="entry name" value="BETA-LACTAMASE-RELATED"/>
    <property type="match status" value="1"/>
</dbReference>
<dbReference type="InterPro" id="IPR050789">
    <property type="entry name" value="Diverse_Enzym_Activities"/>
</dbReference>
<keyword evidence="1 3" id="KW-0378">Hydrolase</keyword>
<keyword evidence="4" id="KW-1185">Reference proteome</keyword>
<evidence type="ECO:0000256" key="1">
    <source>
        <dbReference type="ARBA" id="ARBA00022801"/>
    </source>
</evidence>
<evidence type="ECO:0000313" key="4">
    <source>
        <dbReference type="Proteomes" id="UP001501598"/>
    </source>
</evidence>
<feature type="domain" description="Beta-lactamase-related" evidence="2">
    <location>
        <begin position="31"/>
        <end position="337"/>
    </location>
</feature>
<dbReference type="Pfam" id="PF00144">
    <property type="entry name" value="Beta-lactamase"/>
    <property type="match status" value="1"/>
</dbReference>
<evidence type="ECO:0000259" key="2">
    <source>
        <dbReference type="Pfam" id="PF00144"/>
    </source>
</evidence>
<accession>A0ABP8RCU7</accession>
<proteinExistence type="predicted"/>
<dbReference type="PANTHER" id="PTHR43283:SF11">
    <property type="entry name" value="BETA-LACTAMASE-RELATED DOMAIN-CONTAINING PROTEIN"/>
    <property type="match status" value="1"/>
</dbReference>
<protein>
    <submittedName>
        <fullName evidence="3">Serine hydrolase domain-containing protein</fullName>
    </submittedName>
</protein>
<dbReference type="Proteomes" id="UP001501598">
    <property type="component" value="Unassembled WGS sequence"/>
</dbReference>
<name>A0ABP8RCU7_9PSEU</name>
<gene>
    <name evidence="3" type="ORF">GCM10023175_00650</name>
</gene>
<dbReference type="InterPro" id="IPR012338">
    <property type="entry name" value="Beta-lactam/transpept-like"/>
</dbReference>
<organism evidence="3 4">
    <name type="scientific">Pseudonocardia xishanensis</name>
    <dbReference type="NCBI Taxonomy" id="630995"/>
    <lineage>
        <taxon>Bacteria</taxon>
        <taxon>Bacillati</taxon>
        <taxon>Actinomycetota</taxon>
        <taxon>Actinomycetes</taxon>
        <taxon>Pseudonocardiales</taxon>
        <taxon>Pseudonocardiaceae</taxon>
        <taxon>Pseudonocardia</taxon>
    </lineage>
</organism>
<dbReference type="InterPro" id="IPR001466">
    <property type="entry name" value="Beta-lactam-related"/>
</dbReference>
<sequence length="359" mass="38268">MISKSSEPGAGPDVVAMDAAAGAFPLDARLADHVARLVDHSQMTGCAVGIVDRAGARSSWFAGSTDSTGETRVHAEVWWDLASLTKVLVTLPALLSLVATGRVDLDVPLAAQWGRARHRPFGVSTPAQLLSHSAGLPAHRPFHELDLGPRTVLVEHVMRTELSTAPGGAAVYSDIGFILLGEYVAERSFTPLTDVAAAAGLTYGPITGVAAATEVCPWRQRLIVGEVHDENAFALDGVAGHAGAFGTLDDVVDAALALLQDTAPLHLESVRRHSSNRDGEQFGLGWWLPPTHGIGGTRYGTGSYGMSGFTGTRIWVEPTRDYAVVILSNRIHPKRGDREPFTRWCTELLDTVAATWSTR</sequence>
<dbReference type="EMBL" id="BAABGT010000002">
    <property type="protein sequence ID" value="GAA4535282.1"/>
    <property type="molecule type" value="Genomic_DNA"/>
</dbReference>
<evidence type="ECO:0000313" key="3">
    <source>
        <dbReference type="EMBL" id="GAA4535282.1"/>
    </source>
</evidence>